<sequence length="177" mass="19125">MSNQDPDFISGRMDDAEKAYADRVHQDRSKAIEFSKDYGTATIRSLFLLNGGAAVAVLSLIGALIARTTDASALLAAKLVNGVSFALCSFCVGLVFAVVPMALGYINFMLIAHTVPTPLELFAAYLRNFEHSRSTVQANKWAIRTMWMAIVAAFVSAALFSLGVFLVYRAFDKATSG</sequence>
<keyword evidence="3" id="KW-1185">Reference proteome</keyword>
<feature type="transmembrane region" description="Helical" evidence="1">
    <location>
        <begin position="46"/>
        <end position="67"/>
    </location>
</feature>
<dbReference type="Proteomes" id="UP001165667">
    <property type="component" value="Unassembled WGS sequence"/>
</dbReference>
<dbReference type="EMBL" id="JAMOIM010000001">
    <property type="protein sequence ID" value="MCW6506885.1"/>
    <property type="molecule type" value="Genomic_DNA"/>
</dbReference>
<keyword evidence="1" id="KW-0472">Membrane</keyword>
<feature type="transmembrane region" description="Helical" evidence="1">
    <location>
        <begin position="147"/>
        <end position="171"/>
    </location>
</feature>
<evidence type="ECO:0000313" key="3">
    <source>
        <dbReference type="Proteomes" id="UP001165667"/>
    </source>
</evidence>
<name>A0AA41YT77_9HYPH</name>
<organism evidence="2 3">
    <name type="scientific">Lichenifustis flavocetrariae</name>
    <dbReference type="NCBI Taxonomy" id="2949735"/>
    <lineage>
        <taxon>Bacteria</taxon>
        <taxon>Pseudomonadati</taxon>
        <taxon>Pseudomonadota</taxon>
        <taxon>Alphaproteobacteria</taxon>
        <taxon>Hyphomicrobiales</taxon>
        <taxon>Lichenihabitantaceae</taxon>
        <taxon>Lichenifustis</taxon>
    </lineage>
</organism>
<reference evidence="2" key="1">
    <citation type="submission" date="2022-05" db="EMBL/GenBank/DDBJ databases">
        <authorList>
            <person name="Pankratov T."/>
        </authorList>
    </citation>
    <scope>NUCLEOTIDE SEQUENCE</scope>
    <source>
        <strain evidence="2">BP6-180914</strain>
    </source>
</reference>
<proteinExistence type="predicted"/>
<protein>
    <submittedName>
        <fullName evidence="2">Uncharacterized protein</fullName>
    </submittedName>
</protein>
<gene>
    <name evidence="2" type="ORF">M8523_02475</name>
</gene>
<evidence type="ECO:0000256" key="1">
    <source>
        <dbReference type="SAM" id="Phobius"/>
    </source>
</evidence>
<comment type="caution">
    <text evidence="2">The sequence shown here is derived from an EMBL/GenBank/DDBJ whole genome shotgun (WGS) entry which is preliminary data.</text>
</comment>
<keyword evidence="1" id="KW-0812">Transmembrane</keyword>
<accession>A0AA41YT77</accession>
<dbReference type="RefSeq" id="WP_282583224.1">
    <property type="nucleotide sequence ID" value="NZ_JAMOIM010000001.1"/>
</dbReference>
<dbReference type="AlphaFoldDB" id="A0AA41YT77"/>
<evidence type="ECO:0000313" key="2">
    <source>
        <dbReference type="EMBL" id="MCW6506885.1"/>
    </source>
</evidence>
<feature type="transmembrane region" description="Helical" evidence="1">
    <location>
        <begin position="79"/>
        <end position="99"/>
    </location>
</feature>
<keyword evidence="1" id="KW-1133">Transmembrane helix</keyword>